<reference evidence="2" key="1">
    <citation type="journal article" date="2021" name="Proc. Natl. Acad. Sci. U.S.A.">
        <title>A Catalog of Tens of Thousands of Viruses from Human Metagenomes Reveals Hidden Associations with Chronic Diseases.</title>
        <authorList>
            <person name="Tisza M.J."/>
            <person name="Buck C.B."/>
        </authorList>
    </citation>
    <scope>NUCLEOTIDE SEQUENCE</scope>
    <source>
        <strain evidence="2">CtnPP24</strain>
    </source>
</reference>
<feature type="region of interest" description="Disordered" evidence="1">
    <location>
        <begin position="489"/>
        <end position="533"/>
    </location>
</feature>
<feature type="compositionally biased region" description="Basic and acidic residues" evidence="1">
    <location>
        <begin position="512"/>
        <end position="533"/>
    </location>
</feature>
<organism evidence="2">
    <name type="scientific">Siphoviridae sp. ctnPP24</name>
    <dbReference type="NCBI Taxonomy" id="2825662"/>
    <lineage>
        <taxon>Viruses</taxon>
        <taxon>Duplodnaviria</taxon>
        <taxon>Heunggongvirae</taxon>
        <taxon>Uroviricota</taxon>
        <taxon>Caudoviricetes</taxon>
    </lineage>
</organism>
<name>A0A8S5TYL9_9CAUD</name>
<proteinExistence type="predicted"/>
<evidence type="ECO:0000313" key="2">
    <source>
        <dbReference type="EMBL" id="DAF87304.1"/>
    </source>
</evidence>
<evidence type="ECO:0000256" key="1">
    <source>
        <dbReference type="SAM" id="MobiDB-lite"/>
    </source>
</evidence>
<protein>
    <submittedName>
        <fullName evidence="2">Portal protein</fullName>
    </submittedName>
</protein>
<feature type="compositionally biased region" description="Polar residues" evidence="1">
    <location>
        <begin position="489"/>
        <end position="508"/>
    </location>
</feature>
<accession>A0A8S5TYL9</accession>
<dbReference type="EMBL" id="BK015962">
    <property type="protein sequence ID" value="DAF87304.1"/>
    <property type="molecule type" value="Genomic_DNA"/>
</dbReference>
<sequence length="533" mass="60168">MATVKDKNERDCRIISNANRQSGSLAFNKIKVGNKTLSNDVVLDIGQVVTDKYSRRKKYTKEDVIKAIEQNNLNEQRKISNYFFKTSGIYSRLCRYMSFLFKYDWFITPMIYDEKLKQDGKSKKVVEGWYKSTRYLENCNLKKVFGEIALKVVRTGAYYGVIVQQKDACFIQELPISYCRSRYQLNGNPAVEFNMKYFDDAFSDTAYRLRVLKLWPKEVQKAYLAYKDGKLPIDYAGDTNGWFLLDPSTTVKFNITGGDAPLFMSIIPKLLDLEDAQDLDKKKMLQQILKIIIQKMPIDKNGDLIFDVQEAQQLHTNAVAMLGDAVGVDVLTTFADVDVADLADKGNVSSVDQLNKVERSVYNEAGTGQNLFNADGNLALEKSIANDEATMSDLILQFQTFAERLLAPFNKNSKRLYYHVDILPTTVYNYKDLSKQYKDMTSLGFSKLLPQVALGQSQSAVLMTAYFENDVMSLNEVFVAPALSSTMSNNGNGDTTAKTKQQQTPSSGNKGGRPEKPDDQKSDKTIANREAEG</sequence>